<evidence type="ECO:0000313" key="3">
    <source>
        <dbReference type="Proteomes" id="UP000182769"/>
    </source>
</evidence>
<sequence>MIRLHCSNKLRPKLPTNAQGRLPGVNSGVIQGLEALNPISGWHASLFLIKGRNCVICVHEATRFVIYIPCVHKTDFAKLDGLFAEALLQALTACQATEAHLETVKNLLQPLVMDGECKDAMLVCLNQAKACIEQMLWDENTPFEKLPFSKASFLLAEMPFNLQAKKEVVWPKKLMLRLLDEASSCYQRATSHRTQQANVTNTDTNVVSFADFKKTRKP</sequence>
<dbReference type="AlphaFoldDB" id="A0A0K6IJB8"/>
<proteinExistence type="predicted"/>
<dbReference type="Proteomes" id="UP000182769">
    <property type="component" value="Unassembled WGS sequence"/>
</dbReference>
<organism evidence="2 3">
    <name type="scientific">Marinomonas fungiae</name>
    <dbReference type="NCBI Taxonomy" id="1137284"/>
    <lineage>
        <taxon>Bacteria</taxon>
        <taxon>Pseudomonadati</taxon>
        <taxon>Pseudomonadota</taxon>
        <taxon>Gammaproteobacteria</taxon>
        <taxon>Oceanospirillales</taxon>
        <taxon>Oceanospirillaceae</taxon>
        <taxon>Marinomonas</taxon>
    </lineage>
</organism>
<gene>
    <name evidence="2" type="ORF">Ga0061065_10337</name>
</gene>
<dbReference type="RefSeq" id="WP_055462164.1">
    <property type="nucleotide sequence ID" value="NZ_CYHG01000003.1"/>
</dbReference>
<dbReference type="EMBL" id="CYHG01000003">
    <property type="protein sequence ID" value="CUB03189.1"/>
    <property type="molecule type" value="Genomic_DNA"/>
</dbReference>
<dbReference type="STRING" id="1137284.GCA_001418205_01036"/>
<dbReference type="OrthoDB" id="9801392at2"/>
<feature type="domain" description="DUF6933" evidence="1">
    <location>
        <begin position="4"/>
        <end position="173"/>
    </location>
</feature>
<evidence type="ECO:0000313" key="2">
    <source>
        <dbReference type="EMBL" id="CUB03189.1"/>
    </source>
</evidence>
<dbReference type="InterPro" id="IPR053864">
    <property type="entry name" value="DUF6933"/>
</dbReference>
<dbReference type="Pfam" id="PF22016">
    <property type="entry name" value="DUF6933"/>
    <property type="match status" value="1"/>
</dbReference>
<reference evidence="3" key="1">
    <citation type="submission" date="2015-08" db="EMBL/GenBank/DDBJ databases">
        <authorList>
            <person name="Varghese N."/>
        </authorList>
    </citation>
    <scope>NUCLEOTIDE SEQUENCE [LARGE SCALE GENOMIC DNA]</scope>
    <source>
        <strain evidence="3">JCM 18476</strain>
    </source>
</reference>
<keyword evidence="3" id="KW-1185">Reference proteome</keyword>
<name>A0A0K6IJB8_9GAMM</name>
<accession>A0A0K6IJB8</accession>
<protein>
    <recommendedName>
        <fullName evidence="1">DUF6933 domain-containing protein</fullName>
    </recommendedName>
</protein>
<evidence type="ECO:0000259" key="1">
    <source>
        <dbReference type="Pfam" id="PF22016"/>
    </source>
</evidence>